<accession>A0A2S7SXA2</accession>
<reference evidence="2 3" key="1">
    <citation type="submission" date="2018-01" db="EMBL/GenBank/DDBJ databases">
        <title>A novel member of the phylum Bacteroidetes isolated from glacier ice.</title>
        <authorList>
            <person name="Liu Q."/>
            <person name="Xin Y.-H."/>
        </authorList>
    </citation>
    <scope>NUCLEOTIDE SEQUENCE [LARGE SCALE GENOMIC DNA]</scope>
    <source>
        <strain evidence="2 3">RB1R16</strain>
    </source>
</reference>
<evidence type="ECO:0000259" key="1">
    <source>
        <dbReference type="PROSITE" id="PS00022"/>
    </source>
</evidence>
<evidence type="ECO:0000313" key="3">
    <source>
        <dbReference type="Proteomes" id="UP000239872"/>
    </source>
</evidence>
<name>A0A2S7SXA2_9BACT</name>
<protein>
    <recommendedName>
        <fullName evidence="1">EGF-like domain-containing protein</fullName>
    </recommendedName>
</protein>
<gene>
    <name evidence="2" type="ORF">CJD36_005370</name>
</gene>
<dbReference type="InterPro" id="IPR000742">
    <property type="entry name" value="EGF"/>
</dbReference>
<organism evidence="2 3">
    <name type="scientific">Flavipsychrobacter stenotrophus</name>
    <dbReference type="NCBI Taxonomy" id="2077091"/>
    <lineage>
        <taxon>Bacteria</taxon>
        <taxon>Pseudomonadati</taxon>
        <taxon>Bacteroidota</taxon>
        <taxon>Chitinophagia</taxon>
        <taxon>Chitinophagales</taxon>
        <taxon>Chitinophagaceae</taxon>
        <taxon>Flavipsychrobacter</taxon>
    </lineage>
</organism>
<keyword evidence="3" id="KW-1185">Reference proteome</keyword>
<dbReference type="Proteomes" id="UP000239872">
    <property type="component" value="Unassembled WGS sequence"/>
</dbReference>
<dbReference type="RefSeq" id="WP_105038116.1">
    <property type="nucleotide sequence ID" value="NZ_PPSL01000002.1"/>
</dbReference>
<proteinExistence type="predicted"/>
<feature type="domain" description="EGF-like" evidence="1">
    <location>
        <begin position="49"/>
        <end position="60"/>
    </location>
</feature>
<sequence>MRSLRRITISLAITVATLCTLFYSSCIKSNDGKCTLTCNNGGYCVNDECICPFQYQGYNCDFLTLEGHWRGDDSCSPTGNYDSVYITIALSPDPTKLSITNAGGSQQFVNGVIGPYGKSLSYDNLVTGSFTATDTFSGTFTLIDKDHMRQVYTHRNGSVYSFSGNYTRY</sequence>
<comment type="caution">
    <text evidence="2">The sequence shown here is derived from an EMBL/GenBank/DDBJ whole genome shotgun (WGS) entry which is preliminary data.</text>
</comment>
<dbReference type="OrthoDB" id="9765957at2"/>
<dbReference type="EMBL" id="PPSL01000002">
    <property type="protein sequence ID" value="PQJ11237.1"/>
    <property type="molecule type" value="Genomic_DNA"/>
</dbReference>
<dbReference type="AlphaFoldDB" id="A0A2S7SXA2"/>
<dbReference type="PROSITE" id="PS00022">
    <property type="entry name" value="EGF_1"/>
    <property type="match status" value="1"/>
</dbReference>
<evidence type="ECO:0000313" key="2">
    <source>
        <dbReference type="EMBL" id="PQJ11237.1"/>
    </source>
</evidence>